<dbReference type="PATRIC" id="fig|251724.3.peg.2649"/>
<dbReference type="Gene3D" id="3.40.50.620">
    <property type="entry name" value="HUPs"/>
    <property type="match status" value="1"/>
</dbReference>
<dbReference type="AlphaFoldDB" id="A0A0P9TIB4"/>
<reference evidence="2 4" key="1">
    <citation type="submission" date="2015-09" db="EMBL/GenBank/DDBJ databases">
        <title>Genome announcement of multiple Pseudomonas syringae strains.</title>
        <authorList>
            <person name="Thakur S."/>
            <person name="Wang P.W."/>
            <person name="Gong Y."/>
            <person name="Weir B.S."/>
            <person name="Guttman D.S."/>
        </authorList>
    </citation>
    <scope>NUCLEOTIDE SEQUENCE [LARGE SCALE GENOMIC DNA]</scope>
    <source>
        <strain evidence="2 4">ICMP7840</strain>
    </source>
</reference>
<dbReference type="EMBL" id="RBSP01000292">
    <property type="protein sequence ID" value="RMS50253.1"/>
    <property type="molecule type" value="Genomic_DNA"/>
</dbReference>
<evidence type="ECO:0000313" key="4">
    <source>
        <dbReference type="Proteomes" id="UP000050469"/>
    </source>
</evidence>
<protein>
    <recommendedName>
        <fullName evidence="1">DUF218 domain-containing protein</fullName>
    </recommendedName>
</protein>
<dbReference type="InterPro" id="IPR003848">
    <property type="entry name" value="DUF218"/>
</dbReference>
<dbReference type="PANTHER" id="PTHR30336">
    <property type="entry name" value="INNER MEMBRANE PROTEIN, PROBABLE PERMEASE"/>
    <property type="match status" value="1"/>
</dbReference>
<sequence>MPPTLKHATVLWDFLSANREHQGCELIVVCGSYDLRVCDYACELLAKGVAKHLLFTGNTGNWTKHLWEITEADMFAHRALEIGVRPEQFSLEDKATNFAENIALAKAMFPQVKRATFLTKPNSILRVVSTLPIQWPGLEAWVDAPNYRFPEDISNLIGVLGIIDEMVGDLQRIMIYPQKGFQIEQMIPKEVVQAWEYLVEQGFDHHLIK</sequence>
<dbReference type="InterPro" id="IPR014729">
    <property type="entry name" value="Rossmann-like_a/b/a_fold"/>
</dbReference>
<dbReference type="GO" id="GO:0005886">
    <property type="term" value="C:plasma membrane"/>
    <property type="evidence" value="ECO:0007669"/>
    <property type="project" value="TreeGrafter"/>
</dbReference>
<dbReference type="Pfam" id="PF02698">
    <property type="entry name" value="DUF218"/>
    <property type="match status" value="1"/>
</dbReference>
<proteinExistence type="predicted"/>
<dbReference type="RefSeq" id="WP_044322457.1">
    <property type="nucleotide sequence ID" value="NZ_LJQO01000549.1"/>
</dbReference>
<evidence type="ECO:0000313" key="5">
    <source>
        <dbReference type="Proteomes" id="UP000270873"/>
    </source>
</evidence>
<dbReference type="InterPro" id="IPR051599">
    <property type="entry name" value="Cell_Envelope_Assoc"/>
</dbReference>
<dbReference type="PANTHER" id="PTHR30336:SF20">
    <property type="entry name" value="DUF218 DOMAIN-CONTAINING PROTEIN"/>
    <property type="match status" value="1"/>
</dbReference>
<feature type="domain" description="DUF218" evidence="1">
    <location>
        <begin position="26"/>
        <end position="132"/>
    </location>
</feature>
<accession>A0A0P9TIB4</accession>
<dbReference type="CDD" id="cd06259">
    <property type="entry name" value="YdcF-like"/>
    <property type="match status" value="1"/>
</dbReference>
<evidence type="ECO:0000313" key="2">
    <source>
        <dbReference type="EMBL" id="KPX56957.1"/>
    </source>
</evidence>
<organism evidence="2 4">
    <name type="scientific">Pseudomonas amygdali pv. photiniae</name>
    <dbReference type="NCBI Taxonomy" id="251724"/>
    <lineage>
        <taxon>Bacteria</taxon>
        <taxon>Pseudomonadati</taxon>
        <taxon>Pseudomonadota</taxon>
        <taxon>Gammaproteobacteria</taxon>
        <taxon>Pseudomonadales</taxon>
        <taxon>Pseudomonadaceae</taxon>
        <taxon>Pseudomonas</taxon>
        <taxon>Pseudomonas amygdali</taxon>
    </lineage>
</organism>
<gene>
    <name evidence="2" type="ORF">ALO53_01970</name>
    <name evidence="3" type="ORF">ALP66_03894</name>
</gene>
<evidence type="ECO:0000259" key="1">
    <source>
        <dbReference type="Pfam" id="PF02698"/>
    </source>
</evidence>
<evidence type="ECO:0000313" key="3">
    <source>
        <dbReference type="EMBL" id="RMS50253.1"/>
    </source>
</evidence>
<comment type="caution">
    <text evidence="2">The sequence shown here is derived from an EMBL/GenBank/DDBJ whole genome shotgun (WGS) entry which is preliminary data.</text>
</comment>
<dbReference type="Proteomes" id="UP000270873">
    <property type="component" value="Unassembled WGS sequence"/>
</dbReference>
<name>A0A0P9TIB4_PSEA0</name>
<reference evidence="3 5" key="2">
    <citation type="submission" date="2018-08" db="EMBL/GenBank/DDBJ databases">
        <title>Recombination of ecologically and evolutionarily significant loci maintains genetic cohesion in the Pseudomonas syringae species complex.</title>
        <authorList>
            <person name="Dillon M."/>
            <person name="Thakur S."/>
            <person name="Almeida R.N.D."/>
            <person name="Weir B.S."/>
            <person name="Guttman D.S."/>
        </authorList>
    </citation>
    <scope>NUCLEOTIDE SEQUENCE [LARGE SCALE GENOMIC DNA]</scope>
    <source>
        <strain evidence="3 5">ICMP 7847</strain>
    </source>
</reference>
<dbReference type="EMBL" id="LJQO01000549">
    <property type="protein sequence ID" value="KPX56957.1"/>
    <property type="molecule type" value="Genomic_DNA"/>
</dbReference>
<dbReference type="Proteomes" id="UP000050469">
    <property type="component" value="Unassembled WGS sequence"/>
</dbReference>